<evidence type="ECO:0000256" key="1">
    <source>
        <dbReference type="SAM" id="MobiDB-lite"/>
    </source>
</evidence>
<feature type="region of interest" description="Disordered" evidence="1">
    <location>
        <begin position="130"/>
        <end position="176"/>
    </location>
</feature>
<evidence type="ECO:0000313" key="2">
    <source>
        <dbReference type="EMBL" id="PKU60255.1"/>
    </source>
</evidence>
<feature type="region of interest" description="Disordered" evidence="1">
    <location>
        <begin position="67"/>
        <end position="102"/>
    </location>
</feature>
<proteinExistence type="predicted"/>
<sequence length="338" mass="36980">MSHDAVDVDSSAPARVEPVAASSPLRISFPMGPYIDALCQTLSDDDLLTEESDEDIPVHRVCVVTRRGTSDEQHEQYDDLEEQGEADVPSTSAQGGPPRSVDTDVTVLQLQTQMAEMARAMAAMTAQSESFVRPRGRSRAIPPCAVSEGSSGRAGGSSLVARRQPSGNQREPSSSVAPALVHPSVYILNQQEARDAPDMVIGIYILPYCSYLEEMNDDAEKLLSSHLALASFFLPVFCISLSCRKLEEFITLLLCYLYWASVHKGLKRSISGIDSMIGEELIEEFRVEWESQGQNKTPTARRRSPYKITSTFPGAADSPGPLTPKRSTSLVNFPRDKP</sequence>
<protein>
    <submittedName>
        <fullName evidence="2">Uncharacterized protein</fullName>
    </submittedName>
</protein>
<evidence type="ECO:0000313" key="3">
    <source>
        <dbReference type="Proteomes" id="UP000233837"/>
    </source>
</evidence>
<feature type="region of interest" description="Disordered" evidence="1">
    <location>
        <begin position="310"/>
        <end position="338"/>
    </location>
</feature>
<organism evidence="2 3">
    <name type="scientific">Dendrobium catenatum</name>
    <dbReference type="NCBI Taxonomy" id="906689"/>
    <lineage>
        <taxon>Eukaryota</taxon>
        <taxon>Viridiplantae</taxon>
        <taxon>Streptophyta</taxon>
        <taxon>Embryophyta</taxon>
        <taxon>Tracheophyta</taxon>
        <taxon>Spermatophyta</taxon>
        <taxon>Magnoliopsida</taxon>
        <taxon>Liliopsida</taxon>
        <taxon>Asparagales</taxon>
        <taxon>Orchidaceae</taxon>
        <taxon>Epidendroideae</taxon>
        <taxon>Malaxideae</taxon>
        <taxon>Dendrobiinae</taxon>
        <taxon>Dendrobium</taxon>
    </lineage>
</organism>
<reference evidence="2 3" key="1">
    <citation type="journal article" date="2016" name="Sci. Rep.">
        <title>The Dendrobium catenatum Lindl. genome sequence provides insights into polysaccharide synthase, floral development and adaptive evolution.</title>
        <authorList>
            <person name="Zhang G.Q."/>
            <person name="Xu Q."/>
            <person name="Bian C."/>
            <person name="Tsai W.C."/>
            <person name="Yeh C.M."/>
            <person name="Liu K.W."/>
            <person name="Yoshida K."/>
            <person name="Zhang L.S."/>
            <person name="Chang S.B."/>
            <person name="Chen F."/>
            <person name="Shi Y."/>
            <person name="Su Y.Y."/>
            <person name="Zhang Y.Q."/>
            <person name="Chen L.J."/>
            <person name="Yin Y."/>
            <person name="Lin M."/>
            <person name="Huang H."/>
            <person name="Deng H."/>
            <person name="Wang Z.W."/>
            <person name="Zhu S.L."/>
            <person name="Zhao X."/>
            <person name="Deng C."/>
            <person name="Niu S.C."/>
            <person name="Huang J."/>
            <person name="Wang M."/>
            <person name="Liu G.H."/>
            <person name="Yang H.J."/>
            <person name="Xiao X.J."/>
            <person name="Hsiao Y.Y."/>
            <person name="Wu W.L."/>
            <person name="Chen Y.Y."/>
            <person name="Mitsuda N."/>
            <person name="Ohme-Takagi M."/>
            <person name="Luo Y.B."/>
            <person name="Van de Peer Y."/>
            <person name="Liu Z.J."/>
        </authorList>
    </citation>
    <scope>NUCLEOTIDE SEQUENCE [LARGE SCALE GENOMIC DNA]</scope>
    <source>
        <tissue evidence="2">The whole plant</tissue>
    </source>
</reference>
<accession>A0A2I0VA09</accession>
<reference evidence="2 3" key="2">
    <citation type="journal article" date="2017" name="Nature">
        <title>The Apostasia genome and the evolution of orchids.</title>
        <authorList>
            <person name="Zhang G.Q."/>
            <person name="Liu K.W."/>
            <person name="Li Z."/>
            <person name="Lohaus R."/>
            <person name="Hsiao Y.Y."/>
            <person name="Niu S.C."/>
            <person name="Wang J.Y."/>
            <person name="Lin Y.C."/>
            <person name="Xu Q."/>
            <person name="Chen L.J."/>
            <person name="Yoshida K."/>
            <person name="Fujiwara S."/>
            <person name="Wang Z.W."/>
            <person name="Zhang Y.Q."/>
            <person name="Mitsuda N."/>
            <person name="Wang M."/>
            <person name="Liu G.H."/>
            <person name="Pecoraro L."/>
            <person name="Huang H.X."/>
            <person name="Xiao X.J."/>
            <person name="Lin M."/>
            <person name="Wu X.Y."/>
            <person name="Wu W.L."/>
            <person name="Chen Y.Y."/>
            <person name="Chang S.B."/>
            <person name="Sakamoto S."/>
            <person name="Ohme-Takagi M."/>
            <person name="Yagi M."/>
            <person name="Zeng S.J."/>
            <person name="Shen C.Y."/>
            <person name="Yeh C.M."/>
            <person name="Luo Y.B."/>
            <person name="Tsai W.C."/>
            <person name="Van de Peer Y."/>
            <person name="Liu Z.J."/>
        </authorList>
    </citation>
    <scope>NUCLEOTIDE SEQUENCE [LARGE SCALE GENOMIC DNA]</scope>
    <source>
        <tissue evidence="2">The whole plant</tissue>
    </source>
</reference>
<dbReference type="Proteomes" id="UP000233837">
    <property type="component" value="Unassembled WGS sequence"/>
</dbReference>
<gene>
    <name evidence="2" type="ORF">MA16_Dca024485</name>
</gene>
<keyword evidence="3" id="KW-1185">Reference proteome</keyword>
<feature type="compositionally biased region" description="Low complexity" evidence="1">
    <location>
        <begin position="145"/>
        <end position="163"/>
    </location>
</feature>
<name>A0A2I0VA09_9ASPA</name>
<feature type="compositionally biased region" description="Basic and acidic residues" evidence="1">
    <location>
        <begin position="68"/>
        <end position="77"/>
    </location>
</feature>
<feature type="compositionally biased region" description="Polar residues" evidence="1">
    <location>
        <begin position="165"/>
        <end position="176"/>
    </location>
</feature>
<dbReference type="EMBL" id="KZ503976">
    <property type="protein sequence ID" value="PKU60255.1"/>
    <property type="molecule type" value="Genomic_DNA"/>
</dbReference>
<dbReference type="AlphaFoldDB" id="A0A2I0VA09"/>